<proteinExistence type="predicted"/>
<keyword evidence="1" id="KW-0732">Signal</keyword>
<gene>
    <name evidence="2" type="ORF">L2W38_09020</name>
</gene>
<evidence type="ECO:0000313" key="2">
    <source>
        <dbReference type="EMBL" id="MCF4142961.1"/>
    </source>
</evidence>
<protein>
    <submittedName>
        <fullName evidence="2">Uncharacterized protein</fullName>
    </submittedName>
</protein>
<feature type="signal peptide" evidence="1">
    <location>
        <begin position="1"/>
        <end position="25"/>
    </location>
</feature>
<name>A0ABS9ER11_9BACT</name>
<dbReference type="EMBL" id="JAKGUD010000009">
    <property type="protein sequence ID" value="MCF4142961.1"/>
    <property type="molecule type" value="Genomic_DNA"/>
</dbReference>
<comment type="caution">
    <text evidence="2">The sequence shown here is derived from an EMBL/GenBank/DDBJ whole genome shotgun (WGS) entry which is preliminary data.</text>
</comment>
<reference evidence="2 3" key="1">
    <citation type="submission" date="2022-01" db="EMBL/GenBank/DDBJ databases">
        <title>Dethiosulfovibrio faecalis sp. nov., a novel proteolytic, non-sulfur-reducing bacterium isolated from a marine aquaculture solid waste bioreactor.</title>
        <authorList>
            <person name="Grabowski S."/>
            <person name="Apolinario E."/>
            <person name="Schneider N."/>
            <person name="Marshall C.W."/>
            <person name="Sowers K.R."/>
        </authorList>
    </citation>
    <scope>NUCLEOTIDE SEQUENCE [LARGE SCALE GENOMIC DNA]</scope>
    <source>
        <strain evidence="2 3">DSM 12537</strain>
    </source>
</reference>
<dbReference type="Proteomes" id="UP001200430">
    <property type="component" value="Unassembled WGS sequence"/>
</dbReference>
<dbReference type="RefSeq" id="WP_236099674.1">
    <property type="nucleotide sequence ID" value="NZ_JAKGUD010000009.1"/>
</dbReference>
<feature type="chain" id="PRO_5046269659" evidence="1">
    <location>
        <begin position="26"/>
        <end position="55"/>
    </location>
</feature>
<organism evidence="2 3">
    <name type="scientific">Dethiosulfovibrio marinus</name>
    <dbReference type="NCBI Taxonomy" id="133532"/>
    <lineage>
        <taxon>Bacteria</taxon>
        <taxon>Thermotogati</taxon>
        <taxon>Synergistota</taxon>
        <taxon>Synergistia</taxon>
        <taxon>Synergistales</taxon>
        <taxon>Dethiosulfovibrionaceae</taxon>
        <taxon>Dethiosulfovibrio</taxon>
    </lineage>
</organism>
<evidence type="ECO:0000256" key="1">
    <source>
        <dbReference type="SAM" id="SignalP"/>
    </source>
</evidence>
<keyword evidence="3" id="KW-1185">Reference proteome</keyword>
<accession>A0ABS9ER11</accession>
<evidence type="ECO:0000313" key="3">
    <source>
        <dbReference type="Proteomes" id="UP001200430"/>
    </source>
</evidence>
<sequence>MKAMKISLMAVFLVAILFMSSSAEALSFSMSTKVRDFLSAMDGDLYLRWGTYRGF</sequence>